<evidence type="ECO:0000259" key="1">
    <source>
        <dbReference type="PROSITE" id="PS50404"/>
    </source>
</evidence>
<dbReference type="EMBL" id="CP047962">
    <property type="protein sequence ID" value="QHQ51000.1"/>
    <property type="molecule type" value="Genomic_DNA"/>
</dbReference>
<dbReference type="InterPro" id="IPR036249">
    <property type="entry name" value="Thioredoxin-like_sf"/>
</dbReference>
<dbReference type="InterPro" id="IPR034345">
    <property type="entry name" value="Gtt2-like_N"/>
</dbReference>
<dbReference type="RefSeq" id="WP_161507081.1">
    <property type="nucleotide sequence ID" value="NZ_CAWPID010000001.1"/>
</dbReference>
<name>A0AAE6VMF9_AERME</name>
<dbReference type="Gene3D" id="3.40.30.10">
    <property type="entry name" value="Glutaredoxin"/>
    <property type="match status" value="1"/>
</dbReference>
<protein>
    <recommendedName>
        <fullName evidence="1">GST N-terminal domain-containing protein</fullName>
    </recommendedName>
</protein>
<organism evidence="2 3">
    <name type="scientific">Aeromonas media</name>
    <dbReference type="NCBI Taxonomy" id="651"/>
    <lineage>
        <taxon>Bacteria</taxon>
        <taxon>Pseudomonadati</taxon>
        <taxon>Pseudomonadota</taxon>
        <taxon>Gammaproteobacteria</taxon>
        <taxon>Aeromonadales</taxon>
        <taxon>Aeromonadaceae</taxon>
        <taxon>Aeromonas</taxon>
    </lineage>
</organism>
<evidence type="ECO:0000313" key="3">
    <source>
        <dbReference type="Proteomes" id="UP000463871"/>
    </source>
</evidence>
<accession>A0AAE6VMF9</accession>
<feature type="domain" description="GST N-terminal" evidence="1">
    <location>
        <begin position="1"/>
        <end position="69"/>
    </location>
</feature>
<evidence type="ECO:0000313" key="2">
    <source>
        <dbReference type="EMBL" id="QHQ51000.1"/>
    </source>
</evidence>
<dbReference type="Proteomes" id="UP000463871">
    <property type="component" value="Chromosome"/>
</dbReference>
<gene>
    <name evidence="2" type="ORF">GWI30_08925</name>
</gene>
<sequence length="69" mass="7690">MKIYELKCVPNARRFRMFLAGKGIEMTYQQVDLGAGENLELAFLVKNPAGHTPVLELDDGTCLSETMTI</sequence>
<dbReference type="AlphaFoldDB" id="A0AAE6VMF9"/>
<dbReference type="CDD" id="cd03051">
    <property type="entry name" value="GST_N_GTT2_like"/>
    <property type="match status" value="1"/>
</dbReference>
<dbReference type="SUPFAM" id="SSF52833">
    <property type="entry name" value="Thioredoxin-like"/>
    <property type="match status" value="1"/>
</dbReference>
<proteinExistence type="predicted"/>
<dbReference type="PROSITE" id="PS50404">
    <property type="entry name" value="GST_NTER"/>
    <property type="match status" value="1"/>
</dbReference>
<dbReference type="Pfam" id="PF13409">
    <property type="entry name" value="GST_N_2"/>
    <property type="match status" value="1"/>
</dbReference>
<reference evidence="2 3" key="1">
    <citation type="submission" date="2020-01" db="EMBL/GenBank/DDBJ databases">
        <title>Complete genome of Aeromonas media MC64.</title>
        <authorList>
            <person name="Cao G."/>
            <person name="Fu J."/>
            <person name="Zhong C."/>
        </authorList>
    </citation>
    <scope>NUCLEOTIDE SEQUENCE [LARGE SCALE GENOMIC DNA]</scope>
    <source>
        <strain evidence="2 3">MC64</strain>
    </source>
</reference>
<dbReference type="InterPro" id="IPR004045">
    <property type="entry name" value="Glutathione_S-Trfase_N"/>
</dbReference>